<reference evidence="1" key="1">
    <citation type="journal article" date="2020" name="Stud. Mycol.">
        <title>101 Dothideomycetes genomes: a test case for predicting lifestyles and emergence of pathogens.</title>
        <authorList>
            <person name="Haridas S."/>
            <person name="Albert R."/>
            <person name="Binder M."/>
            <person name="Bloem J."/>
            <person name="Labutti K."/>
            <person name="Salamov A."/>
            <person name="Andreopoulos B."/>
            <person name="Baker S."/>
            <person name="Barry K."/>
            <person name="Bills G."/>
            <person name="Bluhm B."/>
            <person name="Cannon C."/>
            <person name="Castanera R."/>
            <person name="Culley D."/>
            <person name="Daum C."/>
            <person name="Ezra D."/>
            <person name="Gonzalez J."/>
            <person name="Henrissat B."/>
            <person name="Kuo A."/>
            <person name="Liang C."/>
            <person name="Lipzen A."/>
            <person name="Lutzoni F."/>
            <person name="Magnuson J."/>
            <person name="Mondo S."/>
            <person name="Nolan M."/>
            <person name="Ohm R."/>
            <person name="Pangilinan J."/>
            <person name="Park H.-J."/>
            <person name="Ramirez L."/>
            <person name="Alfaro M."/>
            <person name="Sun H."/>
            <person name="Tritt A."/>
            <person name="Yoshinaga Y."/>
            <person name="Zwiers L.-H."/>
            <person name="Turgeon B."/>
            <person name="Goodwin S."/>
            <person name="Spatafora J."/>
            <person name="Crous P."/>
            <person name="Grigoriev I."/>
        </authorList>
    </citation>
    <scope>NUCLEOTIDE SEQUENCE</scope>
    <source>
        <strain evidence="1">ATCC 200398</strain>
    </source>
</reference>
<organism evidence="1 2">
    <name type="scientific">Lindgomyces ingoldianus</name>
    <dbReference type="NCBI Taxonomy" id="673940"/>
    <lineage>
        <taxon>Eukaryota</taxon>
        <taxon>Fungi</taxon>
        <taxon>Dikarya</taxon>
        <taxon>Ascomycota</taxon>
        <taxon>Pezizomycotina</taxon>
        <taxon>Dothideomycetes</taxon>
        <taxon>Pleosporomycetidae</taxon>
        <taxon>Pleosporales</taxon>
        <taxon>Lindgomycetaceae</taxon>
        <taxon>Lindgomyces</taxon>
    </lineage>
</organism>
<evidence type="ECO:0000313" key="2">
    <source>
        <dbReference type="Proteomes" id="UP000799755"/>
    </source>
</evidence>
<evidence type="ECO:0000313" key="1">
    <source>
        <dbReference type="EMBL" id="KAF2468954.1"/>
    </source>
</evidence>
<gene>
    <name evidence="1" type="ORF">BDR25DRAFT_315885</name>
</gene>
<protein>
    <submittedName>
        <fullName evidence="1">Uncharacterized protein</fullName>
    </submittedName>
</protein>
<dbReference type="EMBL" id="MU003514">
    <property type="protein sequence ID" value="KAF2468954.1"/>
    <property type="molecule type" value="Genomic_DNA"/>
</dbReference>
<accession>A0ACB6QPP6</accession>
<dbReference type="Proteomes" id="UP000799755">
    <property type="component" value="Unassembled WGS sequence"/>
</dbReference>
<sequence>MRYLIVGPFAWFLVLACFLLFMFYLMIRCSSYLPKHSFWNSTWRNELDFAGRVCHSLTTLCILVVLGICVVCRHSARWRFGPNPGSILTAVLPLVAWACMLGGLAVVEGYGVWGQEQERATWFALGNTLGLMLLAACVVVEEIPALRVNVIGLWELVARRCGNWWWRVKQVVKPPATNT</sequence>
<keyword evidence="2" id="KW-1185">Reference proteome</keyword>
<proteinExistence type="predicted"/>
<comment type="caution">
    <text evidence="1">The sequence shown here is derived from an EMBL/GenBank/DDBJ whole genome shotgun (WGS) entry which is preliminary data.</text>
</comment>
<name>A0ACB6QPP6_9PLEO</name>